<evidence type="ECO:0000256" key="1">
    <source>
        <dbReference type="ARBA" id="ARBA00004651"/>
    </source>
</evidence>
<keyword evidence="6 10" id="KW-1133">Transmembrane helix</keyword>
<evidence type="ECO:0000256" key="2">
    <source>
        <dbReference type="ARBA" id="ARBA00022475"/>
    </source>
</evidence>
<dbReference type="Pfam" id="PF02949">
    <property type="entry name" value="7tm_6"/>
    <property type="match status" value="1"/>
</dbReference>
<evidence type="ECO:0000256" key="5">
    <source>
        <dbReference type="ARBA" id="ARBA00022725"/>
    </source>
</evidence>
<dbReference type="Proteomes" id="UP001168821">
    <property type="component" value="Unassembled WGS sequence"/>
</dbReference>
<keyword evidence="2" id="KW-1003">Cell membrane</keyword>
<dbReference type="GO" id="GO:0004984">
    <property type="term" value="F:olfactory receptor activity"/>
    <property type="evidence" value="ECO:0007669"/>
    <property type="project" value="InterPro"/>
</dbReference>
<feature type="transmembrane region" description="Helical" evidence="10">
    <location>
        <begin position="284"/>
        <end position="304"/>
    </location>
</feature>
<evidence type="ECO:0000256" key="9">
    <source>
        <dbReference type="ARBA" id="ARBA00023224"/>
    </source>
</evidence>
<keyword evidence="5" id="KW-0552">Olfaction</keyword>
<feature type="transmembrane region" description="Helical" evidence="10">
    <location>
        <begin position="37"/>
        <end position="62"/>
    </location>
</feature>
<feature type="transmembrane region" description="Helical" evidence="10">
    <location>
        <begin position="68"/>
        <end position="89"/>
    </location>
</feature>
<evidence type="ECO:0000256" key="8">
    <source>
        <dbReference type="ARBA" id="ARBA00023170"/>
    </source>
</evidence>
<keyword evidence="9" id="KW-0807">Transducer</keyword>
<dbReference type="GO" id="GO:0005886">
    <property type="term" value="C:plasma membrane"/>
    <property type="evidence" value="ECO:0007669"/>
    <property type="project" value="UniProtKB-SubCell"/>
</dbReference>
<dbReference type="GO" id="GO:0007165">
    <property type="term" value="P:signal transduction"/>
    <property type="evidence" value="ECO:0007669"/>
    <property type="project" value="UniProtKB-KW"/>
</dbReference>
<keyword evidence="3" id="KW-0716">Sensory transduction</keyword>
<protein>
    <recommendedName>
        <fullName evidence="13">7tm 6 domain containing protein</fullName>
    </recommendedName>
</protein>
<gene>
    <name evidence="11" type="ORF">Zmor_007639</name>
</gene>
<comment type="subcellular location">
    <subcellularLocation>
        <location evidence="1">Cell membrane</location>
        <topology evidence="1">Multi-pass membrane protein</topology>
    </subcellularLocation>
</comment>
<comment type="caution">
    <text evidence="11">The sequence shown here is derived from an EMBL/GenBank/DDBJ whole genome shotgun (WGS) entry which is preliminary data.</text>
</comment>
<keyword evidence="12" id="KW-1185">Reference proteome</keyword>
<keyword evidence="4 10" id="KW-0812">Transmembrane</keyword>
<accession>A0AA38MPZ2</accession>
<evidence type="ECO:0000256" key="10">
    <source>
        <dbReference type="SAM" id="Phobius"/>
    </source>
</evidence>
<feature type="transmembrane region" description="Helical" evidence="10">
    <location>
        <begin position="178"/>
        <end position="195"/>
    </location>
</feature>
<dbReference type="EMBL" id="JALNTZ010000002">
    <property type="protein sequence ID" value="KAJ3663353.1"/>
    <property type="molecule type" value="Genomic_DNA"/>
</dbReference>
<proteinExistence type="predicted"/>
<evidence type="ECO:0000256" key="3">
    <source>
        <dbReference type="ARBA" id="ARBA00022606"/>
    </source>
</evidence>
<evidence type="ECO:0000313" key="11">
    <source>
        <dbReference type="EMBL" id="KAJ3663353.1"/>
    </source>
</evidence>
<dbReference type="AlphaFoldDB" id="A0AA38MPZ2"/>
<sequence>MNRFDWKAATRINTLMLKSVGLWPEGDGTYAFNIYTIYAIISINLFVTAHTLFQGINIVFVYSNLEALAETIFVTLSEILVIIKIYCYVQNLKLLKKLKVDLDCDLFQPKNQDQVLLADTSLKMWRMTYFGFWFPSAATLTLWSIFPILDRTVKKHRLPFSAWYPYDAKISPLYEITYLYQVIGIWFLSVANINIDTLISALMVYVGAQCDILSHELSILKSENQNFGEKFIICIRHHQHLLSFATDCNSFFNFIVLGQFFTSAISTAVTMFHLTLVAPFSSEFYSLLFFASAITTQLFLYCWFGNEVEFKVRIIIINI</sequence>
<evidence type="ECO:0000256" key="4">
    <source>
        <dbReference type="ARBA" id="ARBA00022692"/>
    </source>
</evidence>
<feature type="transmembrane region" description="Helical" evidence="10">
    <location>
        <begin position="251"/>
        <end position="272"/>
    </location>
</feature>
<feature type="transmembrane region" description="Helical" evidence="10">
    <location>
        <begin position="130"/>
        <end position="149"/>
    </location>
</feature>
<name>A0AA38MPZ2_9CUCU</name>
<dbReference type="InterPro" id="IPR004117">
    <property type="entry name" value="7tm6_olfct_rcpt"/>
</dbReference>
<evidence type="ECO:0000256" key="7">
    <source>
        <dbReference type="ARBA" id="ARBA00023136"/>
    </source>
</evidence>
<evidence type="ECO:0008006" key="13">
    <source>
        <dbReference type="Google" id="ProtNLM"/>
    </source>
</evidence>
<evidence type="ECO:0000313" key="12">
    <source>
        <dbReference type="Proteomes" id="UP001168821"/>
    </source>
</evidence>
<keyword evidence="7 10" id="KW-0472">Membrane</keyword>
<dbReference type="PANTHER" id="PTHR21137:SF35">
    <property type="entry name" value="ODORANT RECEPTOR 19A-RELATED"/>
    <property type="match status" value="1"/>
</dbReference>
<dbReference type="GO" id="GO:0005549">
    <property type="term" value="F:odorant binding"/>
    <property type="evidence" value="ECO:0007669"/>
    <property type="project" value="InterPro"/>
</dbReference>
<keyword evidence="8" id="KW-0675">Receptor</keyword>
<dbReference type="PANTHER" id="PTHR21137">
    <property type="entry name" value="ODORANT RECEPTOR"/>
    <property type="match status" value="1"/>
</dbReference>
<evidence type="ECO:0000256" key="6">
    <source>
        <dbReference type="ARBA" id="ARBA00022989"/>
    </source>
</evidence>
<reference evidence="11" key="1">
    <citation type="journal article" date="2023" name="G3 (Bethesda)">
        <title>Whole genome assemblies of Zophobas morio and Tenebrio molitor.</title>
        <authorList>
            <person name="Kaur S."/>
            <person name="Stinson S.A."/>
            <person name="diCenzo G.C."/>
        </authorList>
    </citation>
    <scope>NUCLEOTIDE SEQUENCE</scope>
    <source>
        <strain evidence="11">QUZm001</strain>
    </source>
</reference>
<organism evidence="11 12">
    <name type="scientific">Zophobas morio</name>
    <dbReference type="NCBI Taxonomy" id="2755281"/>
    <lineage>
        <taxon>Eukaryota</taxon>
        <taxon>Metazoa</taxon>
        <taxon>Ecdysozoa</taxon>
        <taxon>Arthropoda</taxon>
        <taxon>Hexapoda</taxon>
        <taxon>Insecta</taxon>
        <taxon>Pterygota</taxon>
        <taxon>Neoptera</taxon>
        <taxon>Endopterygota</taxon>
        <taxon>Coleoptera</taxon>
        <taxon>Polyphaga</taxon>
        <taxon>Cucujiformia</taxon>
        <taxon>Tenebrionidae</taxon>
        <taxon>Zophobas</taxon>
    </lineage>
</organism>